<keyword evidence="4 6" id="KW-0648">Protein biosynthesis</keyword>
<dbReference type="GO" id="GO:0046872">
    <property type="term" value="F:metal ion binding"/>
    <property type="evidence" value="ECO:0007669"/>
    <property type="project" value="UniProtKB-KW"/>
</dbReference>
<dbReference type="Gene3D" id="3.90.45.10">
    <property type="entry name" value="Peptide deformylase"/>
    <property type="match status" value="1"/>
</dbReference>
<feature type="active site" evidence="6">
    <location>
        <position position="175"/>
    </location>
</feature>
<sequence>MTTAGARERDVALRDLALRLLDAADERGIAPIVQVGHPALRAVAAPFDGQLADEELARLLAVMHRTMRAAPGVGLAAPQIGLPLAIAVVEDPGTVDAEAARVREREAVPFRVLVNPSYTQVGDERVGFYEGCLSVIGYQAVVPRARQVRLTGFDERGTVLDEHVHGWAARIVQHETDHLGGTLYVDRALLRSLAASDEQGARWLLEPRPTTAAQVLGFPLD</sequence>
<dbReference type="EMBL" id="BKAL01000001">
    <property type="protein sequence ID" value="GEP67690.1"/>
    <property type="molecule type" value="Genomic_DNA"/>
</dbReference>
<comment type="catalytic activity">
    <reaction evidence="6">
        <text>N-terminal N-formyl-L-methionyl-[peptide] + H2O = N-terminal L-methionyl-[peptide] + formate</text>
        <dbReference type="Rhea" id="RHEA:24420"/>
        <dbReference type="Rhea" id="RHEA-COMP:10639"/>
        <dbReference type="Rhea" id="RHEA-COMP:10640"/>
        <dbReference type="ChEBI" id="CHEBI:15377"/>
        <dbReference type="ChEBI" id="CHEBI:15740"/>
        <dbReference type="ChEBI" id="CHEBI:49298"/>
        <dbReference type="ChEBI" id="CHEBI:64731"/>
        <dbReference type="EC" id="3.5.1.88"/>
    </reaction>
</comment>
<protein>
    <recommendedName>
        <fullName evidence="6">Peptide deformylase</fullName>
        <shortName evidence="6">PDF</shortName>
        <ecNumber evidence="6">3.5.1.88</ecNumber>
    </recommendedName>
    <alternativeName>
        <fullName evidence="6">Polypeptide deformylase</fullName>
    </alternativeName>
</protein>
<comment type="cofactor">
    <cofactor evidence="6">
        <name>Fe(2+)</name>
        <dbReference type="ChEBI" id="CHEBI:29033"/>
    </cofactor>
    <text evidence="6">Binds 1 Fe(2+) ion.</text>
</comment>
<organism evidence="7 8">
    <name type="scientific">Cellulomonas soli</name>
    <dbReference type="NCBI Taxonomy" id="931535"/>
    <lineage>
        <taxon>Bacteria</taxon>
        <taxon>Bacillati</taxon>
        <taxon>Actinomycetota</taxon>
        <taxon>Actinomycetes</taxon>
        <taxon>Micrococcales</taxon>
        <taxon>Cellulomonadaceae</taxon>
        <taxon>Cellulomonas</taxon>
    </lineage>
</organism>
<accession>A0A512P933</accession>
<evidence type="ECO:0000256" key="6">
    <source>
        <dbReference type="HAMAP-Rule" id="MF_00163"/>
    </source>
</evidence>
<dbReference type="GO" id="GO:0006412">
    <property type="term" value="P:translation"/>
    <property type="evidence" value="ECO:0007669"/>
    <property type="project" value="UniProtKB-UniRule"/>
</dbReference>
<dbReference type="CDD" id="cd00487">
    <property type="entry name" value="Pep_deformylase"/>
    <property type="match status" value="1"/>
</dbReference>
<keyword evidence="2 6" id="KW-0479">Metal-binding</keyword>
<evidence type="ECO:0000313" key="8">
    <source>
        <dbReference type="Proteomes" id="UP000321798"/>
    </source>
</evidence>
<dbReference type="InterPro" id="IPR036821">
    <property type="entry name" value="Peptide_deformylase_sf"/>
</dbReference>
<dbReference type="RefSeq" id="WP_223203403.1">
    <property type="nucleotide sequence ID" value="NZ_BAABBJ010000005.1"/>
</dbReference>
<dbReference type="Pfam" id="PF01327">
    <property type="entry name" value="Pep_deformylase"/>
    <property type="match status" value="1"/>
</dbReference>
<dbReference type="HAMAP" id="MF_00163">
    <property type="entry name" value="Pep_deformylase"/>
    <property type="match status" value="1"/>
</dbReference>
<gene>
    <name evidence="7" type="primary">def1</name>
    <name evidence="6" type="synonym">def</name>
    <name evidence="7" type="ORF">CSO01_04050</name>
</gene>
<evidence type="ECO:0000256" key="3">
    <source>
        <dbReference type="ARBA" id="ARBA00022801"/>
    </source>
</evidence>
<reference evidence="7 8" key="1">
    <citation type="submission" date="2019-07" db="EMBL/GenBank/DDBJ databases">
        <title>Whole genome shotgun sequence of Cellulomonas soli NBRC 109434.</title>
        <authorList>
            <person name="Hosoyama A."/>
            <person name="Uohara A."/>
            <person name="Ohji S."/>
            <person name="Ichikawa N."/>
        </authorList>
    </citation>
    <scope>NUCLEOTIDE SEQUENCE [LARGE SCALE GENOMIC DNA]</scope>
    <source>
        <strain evidence="7 8">NBRC 109434</strain>
    </source>
</reference>
<comment type="caution">
    <text evidence="7">The sequence shown here is derived from an EMBL/GenBank/DDBJ whole genome shotgun (WGS) entry which is preliminary data.</text>
</comment>
<keyword evidence="8" id="KW-1185">Reference proteome</keyword>
<comment type="similarity">
    <text evidence="1 6">Belongs to the polypeptide deformylase family.</text>
</comment>
<dbReference type="FunFam" id="3.90.45.10:FF:000003">
    <property type="entry name" value="Peptide deformylase"/>
    <property type="match status" value="1"/>
</dbReference>
<keyword evidence="5 6" id="KW-0408">Iron</keyword>
<evidence type="ECO:0000313" key="7">
    <source>
        <dbReference type="EMBL" id="GEP67690.1"/>
    </source>
</evidence>
<comment type="function">
    <text evidence="6">Removes the formyl group from the N-terminal Met of newly synthesized proteins. Requires at least a dipeptide for an efficient rate of reaction. N-terminal L-methionine is a prerequisite for activity but the enzyme has broad specificity at other positions.</text>
</comment>
<evidence type="ECO:0000256" key="4">
    <source>
        <dbReference type="ARBA" id="ARBA00022917"/>
    </source>
</evidence>
<proteinExistence type="inferred from homology"/>
<name>A0A512P933_9CELL</name>
<evidence type="ECO:0000256" key="2">
    <source>
        <dbReference type="ARBA" id="ARBA00022723"/>
    </source>
</evidence>
<dbReference type="InterPro" id="IPR023635">
    <property type="entry name" value="Peptide_deformylase"/>
</dbReference>
<dbReference type="AlphaFoldDB" id="A0A512P933"/>
<dbReference type="PANTHER" id="PTHR10458">
    <property type="entry name" value="PEPTIDE DEFORMYLASE"/>
    <property type="match status" value="1"/>
</dbReference>
<dbReference type="PRINTS" id="PR01576">
    <property type="entry name" value="PDEFORMYLASE"/>
</dbReference>
<dbReference type="SUPFAM" id="SSF56420">
    <property type="entry name" value="Peptide deformylase"/>
    <property type="match status" value="1"/>
</dbReference>
<feature type="binding site" evidence="6">
    <location>
        <position position="132"/>
    </location>
    <ligand>
        <name>Fe cation</name>
        <dbReference type="ChEBI" id="CHEBI:24875"/>
    </ligand>
</feature>
<feature type="binding site" evidence="6">
    <location>
        <position position="174"/>
    </location>
    <ligand>
        <name>Fe cation</name>
        <dbReference type="ChEBI" id="CHEBI:24875"/>
    </ligand>
</feature>
<dbReference type="GO" id="GO:0042586">
    <property type="term" value="F:peptide deformylase activity"/>
    <property type="evidence" value="ECO:0007669"/>
    <property type="project" value="UniProtKB-UniRule"/>
</dbReference>
<dbReference type="EC" id="3.5.1.88" evidence="6"/>
<dbReference type="PANTHER" id="PTHR10458:SF2">
    <property type="entry name" value="PEPTIDE DEFORMYLASE, MITOCHONDRIAL"/>
    <property type="match status" value="1"/>
</dbReference>
<dbReference type="Proteomes" id="UP000321798">
    <property type="component" value="Unassembled WGS sequence"/>
</dbReference>
<evidence type="ECO:0000256" key="5">
    <source>
        <dbReference type="ARBA" id="ARBA00023004"/>
    </source>
</evidence>
<dbReference type="NCBIfam" id="NF001159">
    <property type="entry name" value="PRK00150.1-3"/>
    <property type="match status" value="1"/>
</dbReference>
<keyword evidence="3 6" id="KW-0378">Hydrolase</keyword>
<feature type="binding site" evidence="6">
    <location>
        <position position="178"/>
    </location>
    <ligand>
        <name>Fe cation</name>
        <dbReference type="ChEBI" id="CHEBI:24875"/>
    </ligand>
</feature>
<evidence type="ECO:0000256" key="1">
    <source>
        <dbReference type="ARBA" id="ARBA00010759"/>
    </source>
</evidence>